<protein>
    <recommendedName>
        <fullName evidence="1">peptidylprolyl isomerase</fullName>
        <ecNumber evidence="1">5.2.1.8</ecNumber>
    </recommendedName>
</protein>
<keyword evidence="2" id="KW-0697">Rotamase</keyword>
<dbReference type="Gene3D" id="2.40.100.10">
    <property type="entry name" value="Cyclophilin-like"/>
    <property type="match status" value="1"/>
</dbReference>
<keyword evidence="3 7" id="KW-0413">Isomerase</keyword>
<evidence type="ECO:0000313" key="7">
    <source>
        <dbReference type="EMBL" id="MFC3687465.1"/>
    </source>
</evidence>
<evidence type="ECO:0000256" key="1">
    <source>
        <dbReference type="ARBA" id="ARBA00013194"/>
    </source>
</evidence>
<dbReference type="SUPFAM" id="SSF50891">
    <property type="entry name" value="Cyclophilin-like"/>
    <property type="match status" value="1"/>
</dbReference>
<keyword evidence="8" id="KW-1185">Reference proteome</keyword>
<evidence type="ECO:0000259" key="6">
    <source>
        <dbReference type="PROSITE" id="PS50072"/>
    </source>
</evidence>
<dbReference type="GO" id="GO:0003755">
    <property type="term" value="F:peptidyl-prolyl cis-trans isomerase activity"/>
    <property type="evidence" value="ECO:0007669"/>
    <property type="project" value="UniProtKB-EC"/>
</dbReference>
<dbReference type="Proteomes" id="UP001595685">
    <property type="component" value="Unassembled WGS sequence"/>
</dbReference>
<comment type="caution">
    <text evidence="7">The sequence shown here is derived from an EMBL/GenBank/DDBJ whole genome shotgun (WGS) entry which is preliminary data.</text>
</comment>
<evidence type="ECO:0000256" key="4">
    <source>
        <dbReference type="SAM" id="MobiDB-lite"/>
    </source>
</evidence>
<sequence>MTSDRDRENARTRRDPGHPQAPASADRPDRPGRRNLLVGLLAALLVLAVVVGAALLGGGDDEAVGTEGDGVCPPGIDAVADPVQLDEVPPPATGTWTATLETTCGDVVLELDADAAPVGVGSFVGLVEAGFYDGTPCHRLTTQGIFVLQCGDPTGTGTGGPGYSYGPVENAPADDVYPAGTVAMARVGGDAESMGSQFFLVYEDSTIPSDAAGGYTVLGRITEGLEIVQQVADGGLAGDGVAPARSTGIVSVTAEETA</sequence>
<dbReference type="EMBL" id="JBHRWW010000002">
    <property type="protein sequence ID" value="MFC3687465.1"/>
    <property type="molecule type" value="Genomic_DNA"/>
</dbReference>
<dbReference type="Pfam" id="PF00160">
    <property type="entry name" value="Pro_isomerase"/>
    <property type="match status" value="1"/>
</dbReference>
<feature type="compositionally biased region" description="Basic and acidic residues" evidence="4">
    <location>
        <begin position="1"/>
        <end position="17"/>
    </location>
</feature>
<evidence type="ECO:0000256" key="3">
    <source>
        <dbReference type="ARBA" id="ARBA00023235"/>
    </source>
</evidence>
<gene>
    <name evidence="7" type="ORF">ACFOLH_03830</name>
</gene>
<dbReference type="PANTHER" id="PTHR43246">
    <property type="entry name" value="PEPTIDYL-PROLYL CIS-TRANS ISOMERASE CYP38, CHLOROPLASTIC"/>
    <property type="match status" value="1"/>
</dbReference>
<proteinExistence type="predicted"/>
<accession>A0ABV7WCH5</accession>
<reference evidence="8" key="1">
    <citation type="journal article" date="2019" name="Int. J. Syst. Evol. Microbiol.">
        <title>The Global Catalogue of Microorganisms (GCM) 10K type strain sequencing project: providing services to taxonomists for standard genome sequencing and annotation.</title>
        <authorList>
            <consortium name="The Broad Institute Genomics Platform"/>
            <consortium name="The Broad Institute Genome Sequencing Center for Infectious Disease"/>
            <person name="Wu L."/>
            <person name="Ma J."/>
        </authorList>
    </citation>
    <scope>NUCLEOTIDE SEQUENCE [LARGE SCALE GENOMIC DNA]</scope>
    <source>
        <strain evidence="8">NCAIM B.02333</strain>
    </source>
</reference>
<keyword evidence="5" id="KW-1133">Transmembrane helix</keyword>
<name>A0ABV7WCH5_9MICO</name>
<evidence type="ECO:0000256" key="5">
    <source>
        <dbReference type="SAM" id="Phobius"/>
    </source>
</evidence>
<feature type="domain" description="PPIase cyclophilin-type" evidence="6">
    <location>
        <begin position="105"/>
        <end position="254"/>
    </location>
</feature>
<dbReference type="PROSITE" id="PS50072">
    <property type="entry name" value="CSA_PPIASE_2"/>
    <property type="match status" value="1"/>
</dbReference>
<dbReference type="CDD" id="cd00317">
    <property type="entry name" value="cyclophilin"/>
    <property type="match status" value="1"/>
</dbReference>
<dbReference type="InterPro" id="IPR029000">
    <property type="entry name" value="Cyclophilin-like_dom_sf"/>
</dbReference>
<keyword evidence="5" id="KW-0812">Transmembrane</keyword>
<dbReference type="RefSeq" id="WP_340293400.1">
    <property type="nucleotide sequence ID" value="NZ_JBBEOI010000107.1"/>
</dbReference>
<dbReference type="InterPro" id="IPR002130">
    <property type="entry name" value="Cyclophilin-type_PPIase_dom"/>
</dbReference>
<feature type="transmembrane region" description="Helical" evidence="5">
    <location>
        <begin position="36"/>
        <end position="56"/>
    </location>
</feature>
<dbReference type="InterPro" id="IPR044665">
    <property type="entry name" value="E_coli_cyclophilin_A-like"/>
</dbReference>
<evidence type="ECO:0000313" key="8">
    <source>
        <dbReference type="Proteomes" id="UP001595685"/>
    </source>
</evidence>
<feature type="region of interest" description="Disordered" evidence="4">
    <location>
        <begin position="1"/>
        <end position="31"/>
    </location>
</feature>
<keyword evidence="5" id="KW-0472">Membrane</keyword>
<organism evidence="7 8">
    <name type="scientific">Aquipuribacter hungaricus</name>
    <dbReference type="NCBI Taxonomy" id="545624"/>
    <lineage>
        <taxon>Bacteria</taxon>
        <taxon>Bacillati</taxon>
        <taxon>Actinomycetota</taxon>
        <taxon>Actinomycetes</taxon>
        <taxon>Micrococcales</taxon>
        <taxon>Intrasporangiaceae</taxon>
        <taxon>Aquipuribacter</taxon>
    </lineage>
</organism>
<evidence type="ECO:0000256" key="2">
    <source>
        <dbReference type="ARBA" id="ARBA00023110"/>
    </source>
</evidence>
<dbReference type="EC" id="5.2.1.8" evidence="1"/>